<proteinExistence type="predicted"/>
<dbReference type="AlphaFoldDB" id="A0A6G6YAK1"/>
<dbReference type="KEGG" id="spzr:G5C33_09030"/>
<organism evidence="1 2">
    <name type="scientific">Stakelama tenebrarum</name>
    <dbReference type="NCBI Taxonomy" id="2711215"/>
    <lineage>
        <taxon>Bacteria</taxon>
        <taxon>Pseudomonadati</taxon>
        <taxon>Pseudomonadota</taxon>
        <taxon>Alphaproteobacteria</taxon>
        <taxon>Sphingomonadales</taxon>
        <taxon>Sphingomonadaceae</taxon>
        <taxon>Stakelama</taxon>
    </lineage>
</organism>
<accession>A0A6G6YAK1</accession>
<gene>
    <name evidence="1" type="ORF">G5C33_09030</name>
</gene>
<sequence length="212" mass="23018">MRKIAACLARLHRDSKGLALLEFALSLPILLALSLTGAELTNFITTRMRLSQLALHIADNGARIGTGGQLMVKKISEGDIDDLLTGAGLQAGELDLYTHGRVIISSLEPDPDHNDRYKIGWQRCRGDLTSHDSAFGEENDDNLTGMGPIDQKVTAPAGGGTIFVEVYYEYQPLVKTSLAPESAMTEIASMMVRDTRDYSRIYDTPGVTASTC</sequence>
<keyword evidence="2" id="KW-1185">Reference proteome</keyword>
<reference evidence="1 2" key="1">
    <citation type="submission" date="2020-02" db="EMBL/GenBank/DDBJ databases">
        <authorList>
            <person name="Zheng R.K."/>
            <person name="Sun C.M."/>
        </authorList>
    </citation>
    <scope>NUCLEOTIDE SEQUENCE [LARGE SCALE GENOMIC DNA]</scope>
    <source>
        <strain evidence="2">zrk23</strain>
    </source>
</reference>
<evidence type="ECO:0000313" key="1">
    <source>
        <dbReference type="EMBL" id="QIG81871.1"/>
    </source>
</evidence>
<name>A0A6G6YAK1_9SPHN</name>
<dbReference type="EMBL" id="CP049109">
    <property type="protein sequence ID" value="QIG81871.1"/>
    <property type="molecule type" value="Genomic_DNA"/>
</dbReference>
<protein>
    <submittedName>
        <fullName evidence="1">Pilus assembly protein</fullName>
    </submittedName>
</protein>
<dbReference type="Proteomes" id="UP000501568">
    <property type="component" value="Chromosome"/>
</dbReference>
<evidence type="ECO:0000313" key="2">
    <source>
        <dbReference type="Proteomes" id="UP000501568"/>
    </source>
</evidence>